<organism evidence="2 3">
    <name type="scientific">Pilimelia terevasa</name>
    <dbReference type="NCBI Taxonomy" id="53372"/>
    <lineage>
        <taxon>Bacteria</taxon>
        <taxon>Bacillati</taxon>
        <taxon>Actinomycetota</taxon>
        <taxon>Actinomycetes</taxon>
        <taxon>Micromonosporales</taxon>
        <taxon>Micromonosporaceae</taxon>
        <taxon>Pilimelia</taxon>
    </lineage>
</organism>
<dbReference type="Proteomes" id="UP000662200">
    <property type="component" value="Unassembled WGS sequence"/>
</dbReference>
<comment type="caution">
    <text evidence="2">The sequence shown here is derived from an EMBL/GenBank/DDBJ whole genome shotgun (WGS) entry which is preliminary data.</text>
</comment>
<gene>
    <name evidence="2" type="ORF">GCM10010124_14320</name>
</gene>
<feature type="transmembrane region" description="Helical" evidence="1">
    <location>
        <begin position="32"/>
        <end position="52"/>
    </location>
</feature>
<keyword evidence="1" id="KW-1133">Transmembrane helix</keyword>
<dbReference type="EMBL" id="BMQC01000004">
    <property type="protein sequence ID" value="GGK22901.1"/>
    <property type="molecule type" value="Genomic_DNA"/>
</dbReference>
<keyword evidence="3" id="KW-1185">Reference proteome</keyword>
<accession>A0A8J3BLD2</accession>
<proteinExistence type="predicted"/>
<dbReference type="RefSeq" id="WP_189113678.1">
    <property type="nucleotide sequence ID" value="NZ_BMQC01000004.1"/>
</dbReference>
<reference evidence="2" key="1">
    <citation type="journal article" date="2014" name="Int. J. Syst. Evol. Microbiol.">
        <title>Complete genome sequence of Corynebacterium casei LMG S-19264T (=DSM 44701T), isolated from a smear-ripened cheese.</title>
        <authorList>
            <consortium name="US DOE Joint Genome Institute (JGI-PGF)"/>
            <person name="Walter F."/>
            <person name="Albersmeier A."/>
            <person name="Kalinowski J."/>
            <person name="Ruckert C."/>
        </authorList>
    </citation>
    <scope>NUCLEOTIDE SEQUENCE</scope>
    <source>
        <strain evidence="2">JCM 3091</strain>
    </source>
</reference>
<keyword evidence="1" id="KW-0472">Membrane</keyword>
<sequence length="55" mass="5744">MSQILPVLLMALAGVLLGGAWSLRRQQAPTYNVVLFAVLALVALGGGVLWLVPGE</sequence>
<evidence type="ECO:0000256" key="1">
    <source>
        <dbReference type="SAM" id="Phobius"/>
    </source>
</evidence>
<dbReference type="AlphaFoldDB" id="A0A8J3BLD2"/>
<evidence type="ECO:0000313" key="2">
    <source>
        <dbReference type="EMBL" id="GGK22901.1"/>
    </source>
</evidence>
<evidence type="ECO:0000313" key="3">
    <source>
        <dbReference type="Proteomes" id="UP000662200"/>
    </source>
</evidence>
<protein>
    <submittedName>
        <fullName evidence="2">Uncharacterized protein</fullName>
    </submittedName>
</protein>
<keyword evidence="1" id="KW-0812">Transmembrane</keyword>
<reference evidence="2" key="2">
    <citation type="submission" date="2020-09" db="EMBL/GenBank/DDBJ databases">
        <authorList>
            <person name="Sun Q."/>
            <person name="Ohkuma M."/>
        </authorList>
    </citation>
    <scope>NUCLEOTIDE SEQUENCE</scope>
    <source>
        <strain evidence="2">JCM 3091</strain>
    </source>
</reference>
<name>A0A8J3BLD2_9ACTN</name>